<dbReference type="Gene3D" id="3.40.50.2000">
    <property type="entry name" value="Glycogen Phosphorylase B"/>
    <property type="match status" value="2"/>
</dbReference>
<dbReference type="GO" id="GO:0006047">
    <property type="term" value="P:UDP-N-acetylglucosamine metabolic process"/>
    <property type="evidence" value="ECO:0007669"/>
    <property type="project" value="InterPro"/>
</dbReference>
<protein>
    <submittedName>
        <fullName evidence="2">UDP-N-acetylglucosamine 2-epimerase (Hydrolyzing)</fullName>
    </submittedName>
</protein>
<dbReference type="InterPro" id="IPR003331">
    <property type="entry name" value="UDP_GlcNAc_Epimerase_2_dom"/>
</dbReference>
<dbReference type="PANTHER" id="PTHR43174:SF3">
    <property type="entry name" value="UDP-N-ACETYLGLUCOSAMINE 2-EPIMERASE"/>
    <property type="match status" value="1"/>
</dbReference>
<dbReference type="InterPro" id="IPR020004">
    <property type="entry name" value="UDP-GlcNAc_Epase"/>
</dbReference>
<name>A0A2M7P347_9BACT</name>
<sequence length="296" mass="32795">MGMTDALQRIQPDIILILGDRGEMLAGGIAGVYMNIPIAHLHGGEVSGSIDEGIRHAITKLSHIHFPATRESARRIIRMGEEKERVFLVGAPGLDSILNEPLIPIEDLRGQFELNGNFILLVQHPVVTEIDAIEKQIRATMEAVMSMGIQTIVLYPNADSGSQAIIRVINEFDNPPMIQIVKSLPHKIYLSLMKYARVLVGNSSSGIIEAPSFHLPVVNIGTRQQGRQRAINVIDVNCNREKIVEAIRFALCDREFKAKVKSCKNPYGDGMASKRIVDVLSSIEIDNNLLQKRNSY</sequence>
<dbReference type="GO" id="GO:0004553">
    <property type="term" value="F:hydrolase activity, hydrolyzing O-glycosyl compounds"/>
    <property type="evidence" value="ECO:0007669"/>
    <property type="project" value="InterPro"/>
</dbReference>
<dbReference type="InterPro" id="IPR029767">
    <property type="entry name" value="WecB-like"/>
</dbReference>
<dbReference type="Proteomes" id="UP000231028">
    <property type="component" value="Unassembled WGS sequence"/>
</dbReference>
<organism evidence="2 3">
    <name type="scientific">Candidatus Desantisbacteria bacterium CG_4_10_14_3_um_filter_40_18</name>
    <dbReference type="NCBI Taxonomy" id="1974544"/>
    <lineage>
        <taxon>Bacteria</taxon>
        <taxon>Candidatus Desantisiibacteriota</taxon>
    </lineage>
</organism>
<reference evidence="3" key="1">
    <citation type="submission" date="2017-09" db="EMBL/GenBank/DDBJ databases">
        <title>Depth-based differentiation of microbial function through sediment-hosted aquifers and enrichment of novel symbionts in the deep terrestrial subsurface.</title>
        <authorList>
            <person name="Probst A.J."/>
            <person name="Ladd B."/>
            <person name="Jarett J.K."/>
            <person name="Geller-Mcgrath D.E."/>
            <person name="Sieber C.M.K."/>
            <person name="Emerson J.B."/>
            <person name="Anantharaman K."/>
            <person name="Thomas B.C."/>
            <person name="Malmstrom R."/>
            <person name="Stieglmeier M."/>
            <person name="Klingl A."/>
            <person name="Woyke T."/>
            <person name="Ryan C.M."/>
            <person name="Banfield J.F."/>
        </authorList>
    </citation>
    <scope>NUCLEOTIDE SEQUENCE [LARGE SCALE GENOMIC DNA]</scope>
</reference>
<accession>A0A2M7P347</accession>
<dbReference type="EMBL" id="PFKI01000112">
    <property type="protein sequence ID" value="PIY19779.1"/>
    <property type="molecule type" value="Genomic_DNA"/>
</dbReference>
<gene>
    <name evidence="2" type="primary">neuC</name>
    <name evidence="2" type="ORF">COZ13_03610</name>
</gene>
<dbReference type="SUPFAM" id="SSF53756">
    <property type="entry name" value="UDP-Glycosyltransferase/glycogen phosphorylase"/>
    <property type="match status" value="1"/>
</dbReference>
<proteinExistence type="predicted"/>
<feature type="domain" description="UDP-N-acetylglucosamine 2-epimerase" evidence="1">
    <location>
        <begin position="2"/>
        <end position="280"/>
    </location>
</feature>
<evidence type="ECO:0000313" key="3">
    <source>
        <dbReference type="Proteomes" id="UP000231028"/>
    </source>
</evidence>
<dbReference type="NCBIfam" id="TIGR03568">
    <property type="entry name" value="NeuC_NnaA"/>
    <property type="match status" value="1"/>
</dbReference>
<dbReference type="Pfam" id="PF02350">
    <property type="entry name" value="Epimerase_2"/>
    <property type="match status" value="1"/>
</dbReference>
<dbReference type="PANTHER" id="PTHR43174">
    <property type="entry name" value="UDP-N-ACETYLGLUCOSAMINE 2-EPIMERASE"/>
    <property type="match status" value="1"/>
</dbReference>
<dbReference type="AlphaFoldDB" id="A0A2M7P347"/>
<evidence type="ECO:0000259" key="1">
    <source>
        <dbReference type="Pfam" id="PF02350"/>
    </source>
</evidence>
<evidence type="ECO:0000313" key="2">
    <source>
        <dbReference type="EMBL" id="PIY19779.1"/>
    </source>
</evidence>
<comment type="caution">
    <text evidence="2">The sequence shown here is derived from an EMBL/GenBank/DDBJ whole genome shotgun (WGS) entry which is preliminary data.</text>
</comment>